<dbReference type="AlphaFoldDB" id="A0A0F9A2A4"/>
<accession>A0A0F9A2A4</accession>
<evidence type="ECO:0000259" key="1">
    <source>
        <dbReference type="Pfam" id="PF01266"/>
    </source>
</evidence>
<dbReference type="PANTHER" id="PTHR42720:SF1">
    <property type="entry name" value="GLYCEROL 3-PHOSPHATE OXIDASE"/>
    <property type="match status" value="1"/>
</dbReference>
<comment type="caution">
    <text evidence="2">The sequence shown here is derived from an EMBL/GenBank/DDBJ whole genome shotgun (WGS) entry which is preliminary data.</text>
</comment>
<reference evidence="2" key="1">
    <citation type="journal article" date="2015" name="Nature">
        <title>Complex archaea that bridge the gap between prokaryotes and eukaryotes.</title>
        <authorList>
            <person name="Spang A."/>
            <person name="Saw J.H."/>
            <person name="Jorgensen S.L."/>
            <person name="Zaremba-Niedzwiedzka K."/>
            <person name="Martijn J."/>
            <person name="Lind A.E."/>
            <person name="van Eijk R."/>
            <person name="Schleper C."/>
            <person name="Guy L."/>
            <person name="Ettema T.J."/>
        </authorList>
    </citation>
    <scope>NUCLEOTIDE SEQUENCE</scope>
</reference>
<feature type="domain" description="FAD dependent oxidoreductase" evidence="1">
    <location>
        <begin position="2"/>
        <end position="179"/>
    </location>
</feature>
<gene>
    <name evidence="2" type="ORF">LCGC14_2623640</name>
</gene>
<dbReference type="PANTHER" id="PTHR42720">
    <property type="entry name" value="GLYCEROL-3-PHOSPHATE DEHYDROGENASE"/>
    <property type="match status" value="1"/>
</dbReference>
<dbReference type="Pfam" id="PF01266">
    <property type="entry name" value="DAO"/>
    <property type="match status" value="1"/>
</dbReference>
<evidence type="ECO:0000313" key="2">
    <source>
        <dbReference type="EMBL" id="KKL03684.1"/>
    </source>
</evidence>
<dbReference type="InterPro" id="IPR052745">
    <property type="entry name" value="G3P_Oxidase/Oxidoreductase"/>
</dbReference>
<proteinExistence type="predicted"/>
<sequence>IGVWITGRSEEDIAALERLMERGEKNGVYDIELITDIKRLRKEEPNLDIIAAVNAPATGVVMPHLVVIALVENAVLNGVKLLLNKKVTGINIENDSIKGVRTNHGFIETTVVVNAAGVYSDEIAGMAGLNDFKIKPRKGECLVLDKHSCPVKRLIYPAPAKISKGIGILPTIDGNLRLRISITSKTAQQLLTEEKEFSKRLYRLVL</sequence>
<dbReference type="Gene3D" id="3.30.9.10">
    <property type="entry name" value="D-Amino Acid Oxidase, subunit A, domain 2"/>
    <property type="match status" value="2"/>
</dbReference>
<name>A0A0F9A2A4_9ZZZZ</name>
<protein>
    <recommendedName>
        <fullName evidence="1">FAD dependent oxidoreductase domain-containing protein</fullName>
    </recommendedName>
</protein>
<dbReference type="InterPro" id="IPR006076">
    <property type="entry name" value="FAD-dep_OxRdtase"/>
</dbReference>
<dbReference type="InterPro" id="IPR036188">
    <property type="entry name" value="FAD/NAD-bd_sf"/>
</dbReference>
<dbReference type="EMBL" id="LAZR01044830">
    <property type="protein sequence ID" value="KKL03684.1"/>
    <property type="molecule type" value="Genomic_DNA"/>
</dbReference>
<dbReference type="SUPFAM" id="SSF51905">
    <property type="entry name" value="FAD/NAD(P)-binding domain"/>
    <property type="match status" value="1"/>
</dbReference>
<organism evidence="2">
    <name type="scientific">marine sediment metagenome</name>
    <dbReference type="NCBI Taxonomy" id="412755"/>
    <lineage>
        <taxon>unclassified sequences</taxon>
        <taxon>metagenomes</taxon>
        <taxon>ecological metagenomes</taxon>
    </lineage>
</organism>
<feature type="non-terminal residue" evidence="2">
    <location>
        <position position="1"/>
    </location>
</feature>